<organism evidence="1 2">
    <name type="scientific">Actinacidiphila alni</name>
    <dbReference type="NCBI Taxonomy" id="380248"/>
    <lineage>
        <taxon>Bacteria</taxon>
        <taxon>Bacillati</taxon>
        <taxon>Actinomycetota</taxon>
        <taxon>Actinomycetes</taxon>
        <taxon>Kitasatosporales</taxon>
        <taxon>Streptomycetaceae</taxon>
        <taxon>Actinacidiphila</taxon>
    </lineage>
</organism>
<dbReference type="OrthoDB" id="2363925at2"/>
<gene>
    <name evidence="1" type="ORF">SAMN05216251_10464</name>
</gene>
<evidence type="ECO:0008006" key="3">
    <source>
        <dbReference type="Google" id="ProtNLM"/>
    </source>
</evidence>
<reference evidence="1 2" key="1">
    <citation type="submission" date="2016-10" db="EMBL/GenBank/DDBJ databases">
        <authorList>
            <person name="de Groot N.N."/>
        </authorList>
    </citation>
    <scope>NUCLEOTIDE SEQUENCE [LARGE SCALE GENOMIC DNA]</scope>
    <source>
        <strain evidence="1 2">CGMCC 4.3510</strain>
    </source>
</reference>
<dbReference type="RefSeq" id="WP_093712766.1">
    <property type="nucleotide sequence ID" value="NZ_FONG01000004.1"/>
</dbReference>
<dbReference type="InterPro" id="IPR007061">
    <property type="entry name" value="MST-like"/>
</dbReference>
<dbReference type="EMBL" id="FONG01000004">
    <property type="protein sequence ID" value="SFE61051.1"/>
    <property type="molecule type" value="Genomic_DNA"/>
</dbReference>
<name>A0A1I2BY44_9ACTN</name>
<dbReference type="Pfam" id="PF04978">
    <property type="entry name" value="MST"/>
    <property type="match status" value="1"/>
</dbReference>
<proteinExistence type="predicted"/>
<keyword evidence="2" id="KW-1185">Reference proteome</keyword>
<accession>A0A1I2BY44</accession>
<evidence type="ECO:0000313" key="1">
    <source>
        <dbReference type="EMBL" id="SFE61051.1"/>
    </source>
</evidence>
<sequence length="170" mass="18766">MNSTELLADAFGRIKEVVHEAVDGLRPEELSQQLDDGANTVAWLVWHLTRVQDDHVAEVAGTEQTWTAQGWDTRFDLPFPAGATGYGDSPQDVAAVRVASADLLTGYYDAVHESTLRYVRGLTDADLDRVVDKRWDPPVTLGVRLVSVVSDDLQHAGQAAFLRGVLLRRR</sequence>
<protein>
    <recommendedName>
        <fullName evidence="3">DUF664 domain-containing protein</fullName>
    </recommendedName>
</protein>
<dbReference type="AlphaFoldDB" id="A0A1I2BY44"/>
<dbReference type="SUPFAM" id="SSF109854">
    <property type="entry name" value="DinB/YfiT-like putative metalloenzymes"/>
    <property type="match status" value="1"/>
</dbReference>
<dbReference type="Gene3D" id="1.20.120.450">
    <property type="entry name" value="dinb family like domain"/>
    <property type="match status" value="1"/>
</dbReference>
<evidence type="ECO:0000313" key="2">
    <source>
        <dbReference type="Proteomes" id="UP000199323"/>
    </source>
</evidence>
<dbReference type="InterPro" id="IPR034660">
    <property type="entry name" value="DinB/YfiT-like"/>
</dbReference>
<dbReference type="NCBIfam" id="NF047843">
    <property type="entry name" value="MST_Rv0443"/>
    <property type="match status" value="1"/>
</dbReference>
<dbReference type="Proteomes" id="UP000199323">
    <property type="component" value="Unassembled WGS sequence"/>
</dbReference>
<dbReference type="STRING" id="380248.SAMN05216251_10464"/>